<dbReference type="EMBL" id="QPHM01000003">
    <property type="protein sequence ID" value="RCU44416.1"/>
    <property type="molecule type" value="Genomic_DNA"/>
</dbReference>
<dbReference type="Proteomes" id="UP000252189">
    <property type="component" value="Unassembled WGS sequence"/>
</dbReference>
<dbReference type="SUPFAM" id="SSF55136">
    <property type="entry name" value="Probable bacterial effector-binding domain"/>
    <property type="match status" value="1"/>
</dbReference>
<keyword evidence="2" id="KW-1185">Reference proteome</keyword>
<accession>A0A368N2H9</accession>
<name>A0A368N2H9_9EURY</name>
<reference evidence="1 2" key="1">
    <citation type="submission" date="2018-07" db="EMBL/GenBank/DDBJ databases">
        <title>Genome sequences of Haloplanus salinus JCM 18368T.</title>
        <authorList>
            <person name="Kim Y.B."/>
            <person name="Roh S.W."/>
        </authorList>
    </citation>
    <scope>NUCLEOTIDE SEQUENCE [LARGE SCALE GENOMIC DNA]</scope>
    <source>
        <strain evidence="1 2">JCM 18368</strain>
    </source>
</reference>
<evidence type="ECO:0000313" key="1">
    <source>
        <dbReference type="EMBL" id="RCU44416.1"/>
    </source>
</evidence>
<protein>
    <submittedName>
        <fullName evidence="1">Heme-binding protein</fullName>
    </submittedName>
</protein>
<proteinExistence type="predicted"/>
<dbReference type="InterPro" id="IPR011256">
    <property type="entry name" value="Reg_factor_effector_dom_sf"/>
</dbReference>
<dbReference type="RefSeq" id="WP_114450589.1">
    <property type="nucleotide sequence ID" value="NZ_QPHM01000003.1"/>
</dbReference>
<sequence>MRSLTKTVLGILGGLFTLWVGWGMYVSRTTERVPYEPLEQFDGVELRRYPRTVLVETTAADSGTAFRRLFGYITGANEVSETVAMTAPVTTRSETIAMTAPVRTLRRGGATVPMTAPVRTDRGAEAVTMAFYLPPEYTAETAPVPTDPDVRLVVEPSRTVAVRRFSWYATTDRVERERQRLFAALDERGIEGRGQGSLLQYNDPWTPPFMRRNEVSVPIEESASVA</sequence>
<dbReference type="AlphaFoldDB" id="A0A368N2H9"/>
<dbReference type="PANTHER" id="PTHR11220:SF1">
    <property type="entry name" value="HEME-BINDING PROTEIN 2"/>
    <property type="match status" value="1"/>
</dbReference>
<dbReference type="OrthoDB" id="141612at2157"/>
<organism evidence="1 2">
    <name type="scientific">Haloplanus salinus</name>
    <dbReference type="NCBI Taxonomy" id="1126245"/>
    <lineage>
        <taxon>Archaea</taxon>
        <taxon>Methanobacteriati</taxon>
        <taxon>Methanobacteriota</taxon>
        <taxon>Stenosarchaea group</taxon>
        <taxon>Halobacteria</taxon>
        <taxon>Halobacteriales</taxon>
        <taxon>Haloferacaceae</taxon>
        <taxon>Haloplanus</taxon>
    </lineage>
</organism>
<dbReference type="PANTHER" id="PTHR11220">
    <property type="entry name" value="HEME-BINDING PROTEIN-RELATED"/>
    <property type="match status" value="1"/>
</dbReference>
<dbReference type="Pfam" id="PF04832">
    <property type="entry name" value="SOUL"/>
    <property type="match status" value="1"/>
</dbReference>
<comment type="caution">
    <text evidence="1">The sequence shown here is derived from an EMBL/GenBank/DDBJ whole genome shotgun (WGS) entry which is preliminary data.</text>
</comment>
<dbReference type="InterPro" id="IPR006917">
    <property type="entry name" value="SOUL_heme-bd"/>
</dbReference>
<gene>
    <name evidence="1" type="ORF">DU504_16815</name>
</gene>
<evidence type="ECO:0000313" key="2">
    <source>
        <dbReference type="Proteomes" id="UP000252189"/>
    </source>
</evidence>
<dbReference type="Gene3D" id="3.20.80.10">
    <property type="entry name" value="Regulatory factor, effector binding domain"/>
    <property type="match status" value="1"/>
</dbReference>